<reference evidence="12" key="1">
    <citation type="submission" date="2020-09" db="EMBL/GenBank/DDBJ databases">
        <title>Novel species of Mucilaginibacter isolated from a glacier on the Tibetan Plateau.</title>
        <authorList>
            <person name="Liu Q."/>
            <person name="Xin Y.-H."/>
        </authorList>
    </citation>
    <scope>NUCLEOTIDE SEQUENCE</scope>
    <source>
        <strain evidence="12">ZB1P21</strain>
    </source>
</reference>
<evidence type="ECO:0000256" key="5">
    <source>
        <dbReference type="ARBA" id="ARBA00022777"/>
    </source>
</evidence>
<dbReference type="PRINTS" id="PR00344">
    <property type="entry name" value="BCTRLSENSOR"/>
</dbReference>
<feature type="domain" description="Histidine kinase" evidence="8">
    <location>
        <begin position="680"/>
        <end position="901"/>
    </location>
</feature>
<evidence type="ECO:0000259" key="10">
    <source>
        <dbReference type="PROSITE" id="PS50112"/>
    </source>
</evidence>
<dbReference type="SMART" id="SM00091">
    <property type="entry name" value="PAS"/>
    <property type="match status" value="4"/>
</dbReference>
<feature type="domain" description="PAC" evidence="11">
    <location>
        <begin position="608"/>
        <end position="662"/>
    </location>
</feature>
<dbReference type="Gene3D" id="1.10.287.130">
    <property type="match status" value="1"/>
</dbReference>
<dbReference type="GO" id="GO:0000155">
    <property type="term" value="F:phosphorelay sensor kinase activity"/>
    <property type="evidence" value="ECO:0007669"/>
    <property type="project" value="InterPro"/>
</dbReference>
<dbReference type="InterPro" id="IPR000014">
    <property type="entry name" value="PAS"/>
</dbReference>
<evidence type="ECO:0000259" key="11">
    <source>
        <dbReference type="PROSITE" id="PS50113"/>
    </source>
</evidence>
<dbReference type="RefSeq" id="WP_191163718.1">
    <property type="nucleotide sequence ID" value="NZ_JACWMX010000005.1"/>
</dbReference>
<dbReference type="EC" id="2.7.13.3" evidence="2"/>
<keyword evidence="5" id="KW-0418">Kinase</keyword>
<organism evidence="12 13">
    <name type="scientific">Mucilaginibacter glaciei</name>
    <dbReference type="NCBI Taxonomy" id="2772109"/>
    <lineage>
        <taxon>Bacteria</taxon>
        <taxon>Pseudomonadati</taxon>
        <taxon>Bacteroidota</taxon>
        <taxon>Sphingobacteriia</taxon>
        <taxon>Sphingobacteriales</taxon>
        <taxon>Sphingobacteriaceae</taxon>
        <taxon>Mucilaginibacter</taxon>
    </lineage>
</organism>
<evidence type="ECO:0000259" key="9">
    <source>
        <dbReference type="PROSITE" id="PS50110"/>
    </source>
</evidence>
<evidence type="ECO:0000256" key="4">
    <source>
        <dbReference type="ARBA" id="ARBA00022679"/>
    </source>
</evidence>
<dbReference type="InterPro" id="IPR013656">
    <property type="entry name" value="PAS_4"/>
</dbReference>
<keyword evidence="3 7" id="KW-0597">Phosphoprotein</keyword>
<evidence type="ECO:0000259" key="8">
    <source>
        <dbReference type="PROSITE" id="PS50109"/>
    </source>
</evidence>
<dbReference type="CDD" id="cd17546">
    <property type="entry name" value="REC_hyHK_CKI1_RcsC-like"/>
    <property type="match status" value="1"/>
</dbReference>
<dbReference type="InterPro" id="IPR003661">
    <property type="entry name" value="HisK_dim/P_dom"/>
</dbReference>
<dbReference type="InterPro" id="IPR001610">
    <property type="entry name" value="PAC"/>
</dbReference>
<feature type="domain" description="PAC" evidence="11">
    <location>
        <begin position="364"/>
        <end position="416"/>
    </location>
</feature>
<dbReference type="SUPFAM" id="SSF52172">
    <property type="entry name" value="CheY-like"/>
    <property type="match status" value="1"/>
</dbReference>
<dbReference type="Pfam" id="PF00512">
    <property type="entry name" value="HisKA"/>
    <property type="match status" value="1"/>
</dbReference>
<dbReference type="FunFam" id="3.30.565.10:FF:000010">
    <property type="entry name" value="Sensor histidine kinase RcsC"/>
    <property type="match status" value="1"/>
</dbReference>
<dbReference type="Gene3D" id="3.40.50.2300">
    <property type="match status" value="1"/>
</dbReference>
<dbReference type="InterPro" id="IPR005467">
    <property type="entry name" value="His_kinase_dom"/>
</dbReference>
<dbReference type="InterPro" id="IPR036097">
    <property type="entry name" value="HisK_dim/P_sf"/>
</dbReference>
<dbReference type="InterPro" id="IPR003594">
    <property type="entry name" value="HATPase_dom"/>
</dbReference>
<dbReference type="Pfam" id="PF02518">
    <property type="entry name" value="HATPase_c"/>
    <property type="match status" value="1"/>
</dbReference>
<evidence type="ECO:0000313" key="12">
    <source>
        <dbReference type="EMBL" id="MBD1393969.1"/>
    </source>
</evidence>
<dbReference type="Proteomes" id="UP000619078">
    <property type="component" value="Unassembled WGS sequence"/>
</dbReference>
<evidence type="ECO:0000256" key="7">
    <source>
        <dbReference type="PROSITE-ProRule" id="PRU00169"/>
    </source>
</evidence>
<dbReference type="CDD" id="cd16922">
    <property type="entry name" value="HATPase_EvgS-ArcB-TorS-like"/>
    <property type="match status" value="1"/>
</dbReference>
<dbReference type="CDD" id="cd00082">
    <property type="entry name" value="HisKA"/>
    <property type="match status" value="1"/>
</dbReference>
<comment type="caution">
    <text evidence="12">The sequence shown here is derived from an EMBL/GenBank/DDBJ whole genome shotgun (WGS) entry which is preliminary data.</text>
</comment>
<dbReference type="InterPro" id="IPR000700">
    <property type="entry name" value="PAS-assoc_C"/>
</dbReference>
<accession>A0A926S386</accession>
<dbReference type="AlphaFoldDB" id="A0A926S386"/>
<feature type="domain" description="Response regulatory" evidence="9">
    <location>
        <begin position="920"/>
        <end position="1039"/>
    </location>
</feature>
<dbReference type="SMART" id="SM00086">
    <property type="entry name" value="PAC"/>
    <property type="match status" value="3"/>
</dbReference>
<proteinExistence type="predicted"/>
<keyword evidence="13" id="KW-1185">Reference proteome</keyword>
<feature type="domain" description="PAS" evidence="10">
    <location>
        <begin position="536"/>
        <end position="583"/>
    </location>
</feature>
<dbReference type="Gene3D" id="3.30.565.10">
    <property type="entry name" value="Histidine kinase-like ATPase, C-terminal domain"/>
    <property type="match status" value="1"/>
</dbReference>
<dbReference type="Pfam" id="PF00072">
    <property type="entry name" value="Response_reg"/>
    <property type="match status" value="1"/>
</dbReference>
<dbReference type="SMART" id="SM00448">
    <property type="entry name" value="REC"/>
    <property type="match status" value="1"/>
</dbReference>
<dbReference type="InterPro" id="IPR003018">
    <property type="entry name" value="GAF"/>
</dbReference>
<sequence>MAEQHPLSGNEQDRLAALDSYGIMDTLPEKEYDAITRLASYICQSPIAFISFIDDKRQWVKAGLGLGIQEVAVEDSFCKYTILQDNVVEIADASRHEVFKDSEMVKGDFGLRFYASAPLIDPDGHRIGTLCVIDQKVKELTDEQRDAMRILANEVMSHLILRKQKKELEKSLAVHKEFYTLFNNSPEIHFIAGQDSRIELINDAVTGILGYTPGQAIGISLWDFVVGKNRELYIPLIEKAIAAQTPIELETQTITGGGEVKWLSWTAVNRAGKWYASGRDITFQKRLILETEQLSLVASKIKNGVVISNADDKVVWTNNAFETITGYNLTDAEGKFLGEVIKGKPKDKEAEKALVEARAKNLSYEVELSMTTKTGAPIWIAVNNSVIFAADGTVEKYIRIIIDITARKRAEHDVEILSFAARKSPSGIMIRDSEGKIIWMNESMEGIIGYSLDELKGHTVGTMLVGPETDLSVFESALQAVKENRPYEVEIKIYKKDGATTWVYISNSPLFNDEGSVERQIAVMVDITARKKTEEQLTMLSLVASKTTSGVVINNSDGCVEWVNDAFEKITGFSLDDVKDKHLGDSLKGELTDVAIITKARELSAQKQSFEVDMLMYRKDGQPLWITVINSVIMADDGKVDKYIEVIIDITAKKKAELQLVAAREEAIQLSRAKDMFIGVMSHEIRTPLNAVIGMSHLLLEDNPLPSQKENLGILKFSAENLMTLINDVLDFTKIETGNIELESARLDLRDMVNSISGSMQYKAAEHKIYLKQSIDDSIPAFVLGDRARLTQILLNLVSNSVKFTATGGVTIHLKVIENNKKSVRIRFAVSDTGIGIAKNKLSTIFESFKQAEADTTRNYGGTGLGLAISKRLIELHDSRINVDSVPGEGSTFWFTITLKKIDNQTINNSNKVETGLNINVLVVDDNQINRLLINKVLKKWGATADFAENGQEAIDKLEQHKNFDVVLMDIHMPIMGGLEATGEIRTKTDPYFQKLPIIALTASMLGSQMGEIEKAGMNDYILKPFDPKVLFDKLSRYQKQ</sequence>
<evidence type="ECO:0000256" key="3">
    <source>
        <dbReference type="ARBA" id="ARBA00022553"/>
    </source>
</evidence>
<evidence type="ECO:0000313" key="13">
    <source>
        <dbReference type="Proteomes" id="UP000619078"/>
    </source>
</evidence>
<dbReference type="PANTHER" id="PTHR45339:SF1">
    <property type="entry name" value="HYBRID SIGNAL TRANSDUCTION HISTIDINE KINASE J"/>
    <property type="match status" value="1"/>
</dbReference>
<dbReference type="SMART" id="SM00387">
    <property type="entry name" value="HATPase_c"/>
    <property type="match status" value="1"/>
</dbReference>
<dbReference type="InterPro" id="IPR011006">
    <property type="entry name" value="CheY-like_superfamily"/>
</dbReference>
<dbReference type="SUPFAM" id="SSF55874">
    <property type="entry name" value="ATPase domain of HSP90 chaperone/DNA topoisomerase II/histidine kinase"/>
    <property type="match status" value="1"/>
</dbReference>
<dbReference type="Gene3D" id="3.30.450.40">
    <property type="match status" value="1"/>
</dbReference>
<dbReference type="SUPFAM" id="SSF55781">
    <property type="entry name" value="GAF domain-like"/>
    <property type="match status" value="1"/>
</dbReference>
<evidence type="ECO:0000256" key="6">
    <source>
        <dbReference type="ARBA" id="ARBA00023012"/>
    </source>
</evidence>
<dbReference type="PROSITE" id="PS50109">
    <property type="entry name" value="HIS_KIN"/>
    <property type="match status" value="1"/>
</dbReference>
<feature type="domain" description="PAS" evidence="10">
    <location>
        <begin position="174"/>
        <end position="244"/>
    </location>
</feature>
<dbReference type="EMBL" id="JACWMX010000005">
    <property type="protein sequence ID" value="MBD1393969.1"/>
    <property type="molecule type" value="Genomic_DNA"/>
</dbReference>
<dbReference type="SMART" id="SM00388">
    <property type="entry name" value="HisKA"/>
    <property type="match status" value="1"/>
</dbReference>
<dbReference type="PANTHER" id="PTHR45339">
    <property type="entry name" value="HYBRID SIGNAL TRANSDUCTION HISTIDINE KINASE J"/>
    <property type="match status" value="1"/>
</dbReference>
<dbReference type="PROSITE" id="PS50113">
    <property type="entry name" value="PAC"/>
    <property type="match status" value="3"/>
</dbReference>
<dbReference type="NCBIfam" id="TIGR00229">
    <property type="entry name" value="sensory_box"/>
    <property type="match status" value="4"/>
</dbReference>
<dbReference type="Pfam" id="PF13426">
    <property type="entry name" value="PAS_9"/>
    <property type="match status" value="3"/>
</dbReference>
<dbReference type="Pfam" id="PF08448">
    <property type="entry name" value="PAS_4"/>
    <property type="match status" value="1"/>
</dbReference>
<evidence type="ECO:0000256" key="2">
    <source>
        <dbReference type="ARBA" id="ARBA00012438"/>
    </source>
</evidence>
<keyword evidence="4" id="KW-0808">Transferase</keyword>
<dbReference type="InterPro" id="IPR004358">
    <property type="entry name" value="Sig_transdc_His_kin-like_C"/>
</dbReference>
<feature type="domain" description="PAC" evidence="11">
    <location>
        <begin position="487"/>
        <end position="539"/>
    </location>
</feature>
<dbReference type="CDD" id="cd00130">
    <property type="entry name" value="PAS"/>
    <property type="match status" value="4"/>
</dbReference>
<feature type="domain" description="PAS" evidence="10">
    <location>
        <begin position="413"/>
        <end position="484"/>
    </location>
</feature>
<evidence type="ECO:0000256" key="1">
    <source>
        <dbReference type="ARBA" id="ARBA00000085"/>
    </source>
</evidence>
<dbReference type="InterPro" id="IPR001789">
    <property type="entry name" value="Sig_transdc_resp-reg_receiver"/>
</dbReference>
<feature type="domain" description="PAS" evidence="10">
    <location>
        <begin position="290"/>
        <end position="335"/>
    </location>
</feature>
<name>A0A926S386_9SPHI</name>
<dbReference type="PROSITE" id="PS50110">
    <property type="entry name" value="RESPONSE_REGULATORY"/>
    <property type="match status" value="1"/>
</dbReference>
<dbReference type="Pfam" id="PF01590">
    <property type="entry name" value="GAF"/>
    <property type="match status" value="1"/>
</dbReference>
<dbReference type="Gene3D" id="3.30.450.20">
    <property type="entry name" value="PAS domain"/>
    <property type="match status" value="4"/>
</dbReference>
<dbReference type="SMART" id="SM00065">
    <property type="entry name" value="GAF"/>
    <property type="match status" value="1"/>
</dbReference>
<dbReference type="InterPro" id="IPR036890">
    <property type="entry name" value="HATPase_C_sf"/>
</dbReference>
<dbReference type="SUPFAM" id="SSF55785">
    <property type="entry name" value="PYP-like sensor domain (PAS domain)"/>
    <property type="match status" value="4"/>
</dbReference>
<feature type="modified residue" description="4-aspartylphosphate" evidence="7">
    <location>
        <position position="970"/>
    </location>
</feature>
<dbReference type="InterPro" id="IPR029016">
    <property type="entry name" value="GAF-like_dom_sf"/>
</dbReference>
<dbReference type="SUPFAM" id="SSF47384">
    <property type="entry name" value="Homodimeric domain of signal transducing histidine kinase"/>
    <property type="match status" value="1"/>
</dbReference>
<dbReference type="InterPro" id="IPR035965">
    <property type="entry name" value="PAS-like_dom_sf"/>
</dbReference>
<dbReference type="PROSITE" id="PS50112">
    <property type="entry name" value="PAS"/>
    <property type="match status" value="4"/>
</dbReference>
<keyword evidence="6" id="KW-0902">Two-component regulatory system</keyword>
<protein>
    <recommendedName>
        <fullName evidence="2">histidine kinase</fullName>
        <ecNumber evidence="2">2.7.13.3</ecNumber>
    </recommendedName>
</protein>
<comment type="catalytic activity">
    <reaction evidence="1">
        <text>ATP + protein L-histidine = ADP + protein N-phospho-L-histidine.</text>
        <dbReference type="EC" id="2.7.13.3"/>
    </reaction>
</comment>
<gene>
    <name evidence="12" type="ORF">IDJ76_12745</name>
</gene>